<dbReference type="AlphaFoldDB" id="A0A6N3R6C4"/>
<reference evidence="1 2" key="1">
    <citation type="submission" date="2012-03" db="EMBL/GenBank/DDBJ databases">
        <authorList>
            <person name="Rasko D."/>
            <person name="Redman J."/>
            <person name="Daugherty S.C."/>
            <person name="Tallon L."/>
            <person name="Sadzewicz L."/>
            <person name="Jones K."/>
            <person name="Santana-Cruz I."/>
            <person name="Liu X."/>
        </authorList>
    </citation>
    <scope>NUCLEOTIDE SEQUENCE [LARGE SCALE GENOMIC DNA]</scope>
    <source>
        <strain evidence="1 2">CCH060</strain>
    </source>
</reference>
<organism evidence="1 2">
    <name type="scientific">Shigella flexneri CCH060</name>
    <dbReference type="NCBI Taxonomy" id="754091"/>
    <lineage>
        <taxon>Bacteria</taxon>
        <taxon>Pseudomonadati</taxon>
        <taxon>Pseudomonadota</taxon>
        <taxon>Gammaproteobacteria</taxon>
        <taxon>Enterobacterales</taxon>
        <taxon>Enterobacteriaceae</taxon>
        <taxon>Shigella</taxon>
    </lineage>
</organism>
<evidence type="ECO:0000313" key="2">
    <source>
        <dbReference type="Proteomes" id="UP000005406"/>
    </source>
</evidence>
<evidence type="ECO:0000313" key="1">
    <source>
        <dbReference type="EMBL" id="EIQ16050.1"/>
    </source>
</evidence>
<gene>
    <name evidence="1" type="ORF">SFCCH060_0358</name>
</gene>
<dbReference type="EMBL" id="AKMW01000022">
    <property type="protein sequence ID" value="EIQ16050.1"/>
    <property type="molecule type" value="Genomic_DNA"/>
</dbReference>
<name>A0A6N3R6C4_SHIFL</name>
<protein>
    <submittedName>
        <fullName evidence="1">Uncharacterized protein</fullName>
    </submittedName>
</protein>
<proteinExistence type="predicted"/>
<accession>A0A6N3R6C4</accession>
<comment type="caution">
    <text evidence="1">The sequence shown here is derived from an EMBL/GenBank/DDBJ whole genome shotgun (WGS) entry which is preliminary data.</text>
</comment>
<dbReference type="Proteomes" id="UP000005406">
    <property type="component" value="Unassembled WGS sequence"/>
</dbReference>
<sequence>MGILWEGYITVNMIKFLLLGFDCQVTYVAKHIKLILRSCCKRAL</sequence>